<evidence type="ECO:0000313" key="1">
    <source>
        <dbReference type="EMBL" id="KAI0040191.1"/>
    </source>
</evidence>
<proteinExistence type="predicted"/>
<protein>
    <submittedName>
        <fullName evidence="1">Uncharacterized protein</fullName>
    </submittedName>
</protein>
<reference evidence="1" key="2">
    <citation type="journal article" date="2022" name="New Phytol.">
        <title>Evolutionary transition to the ectomycorrhizal habit in the genomes of a hyperdiverse lineage of mushroom-forming fungi.</title>
        <authorList>
            <person name="Looney B."/>
            <person name="Miyauchi S."/>
            <person name="Morin E."/>
            <person name="Drula E."/>
            <person name="Courty P.E."/>
            <person name="Kohler A."/>
            <person name="Kuo A."/>
            <person name="LaButti K."/>
            <person name="Pangilinan J."/>
            <person name="Lipzen A."/>
            <person name="Riley R."/>
            <person name="Andreopoulos W."/>
            <person name="He G."/>
            <person name="Johnson J."/>
            <person name="Nolan M."/>
            <person name="Tritt A."/>
            <person name="Barry K.W."/>
            <person name="Grigoriev I.V."/>
            <person name="Nagy L.G."/>
            <person name="Hibbett D."/>
            <person name="Henrissat B."/>
            <person name="Matheny P.B."/>
            <person name="Labbe J."/>
            <person name="Martin F.M."/>
        </authorList>
    </citation>
    <scope>NUCLEOTIDE SEQUENCE</scope>
    <source>
        <strain evidence="1">FP105234-sp</strain>
    </source>
</reference>
<keyword evidence="2" id="KW-1185">Reference proteome</keyword>
<accession>A0ACB8R995</accession>
<sequence>MLPPEPPGDDPPSAQAAPDMAPERMIVDSEDTEPIVDTALEPPVTPLPIVGSTDSGHSVPNPMTSAEIDRLLTKGDDYWMLHALLRIPVHSRACAVCTAFLNHQDPLHPSWAHVQEQFRIHQRSQFDSGVACGLALSAGRIATSEDVLRRAEENVHRLTQQRNVARQSEAAAQEKIVNLQAQLETIRLEHAALVLDHANATQALDRALSQPPTCPPSAASLSLGSQRRLSPKPANRKRRRTSPTPTSASTRRPGPTSECSSRTATPSWTSSHWGNIHGSQWARWVPITHEDVSMAFARATTDEHAAARIRALALSASDLAVADRTPVMRFMVQQWGTCCNTLMATHAPSSTPPIPAPVTNGGGPDASSSDRNSRNSRHRPERTSRENKPELPNEWTTVAHGKHRAVTSTDDAPSHSPAAAQAPGPPRQPAPEYNHPIEEWLEYYRNNPSRCPRAYLCIRAGDRWVAPQYGARPFEGNTRNLSLEDVARHFANHGYHPRSLSITELEEYAAGRRNIIEGRPLLSTAEWESSPTLAEMGTLYPPTHATAPSAGPHRNLYPNMSLDLRPANGATRAQTPEGPPLPPHAGSLSPDFPSHYVPPTPQFVPLTSEAAGPLPVEAASWADDLYAQVIKITIPYNTGGKGKGKASRTIDAQFRRAVPHWASLEAEPLSLDAGQREAILATDIDLNDILHDDPAPPPPARSGSSAPRLQAQRSSSTLRAKTGNFGAAAAASVPVASTSGSKGGKGATAAQTSDDRRGGPSRAGPQEQPRKATSSWQPAAMRVIEVSDGSDGEAAPPRHTEAGKQLAGPSSTARGPHTADPSDTHPTNDAPEHGHGEQLVHGAQGNSGTTSDRAGVVTRPLLPRGSRDEWPASTKVVPPEKGRRMAMGAQTLEVAAVLRRTCAKEVPTFICFRNAFPSDGPRSVLIVEGLKNAARELEHNDILARLKQQPAYHELLLKIPEARMSIFRGDVKKLAMMAVRRAYHLKRIPAEKYTKCMKRVLMEGRNGRLYVFPGDIAVSHPPPSCVLDRTDHVPLHATLHDFPTMTFDTGRPFCHPAIVDLLHDSFFASGAPHRFPKTDYIAVSPRRDTPVIPPVMVAFIATTGLSRMAPGAATKVDFNGDTFKAVYQEHLRHLKTLKDTNEDGFWGLLSWLYKHASKGTTDPGENLDDLEEGDDDDNNNDNAVDADSFAANFAM</sequence>
<name>A0ACB8R995_9AGAM</name>
<dbReference type="Proteomes" id="UP000814033">
    <property type="component" value="Unassembled WGS sequence"/>
</dbReference>
<dbReference type="EMBL" id="MU276219">
    <property type="protein sequence ID" value="KAI0040191.1"/>
    <property type="molecule type" value="Genomic_DNA"/>
</dbReference>
<reference evidence="1" key="1">
    <citation type="submission" date="2021-02" db="EMBL/GenBank/DDBJ databases">
        <authorList>
            <consortium name="DOE Joint Genome Institute"/>
            <person name="Ahrendt S."/>
            <person name="Looney B.P."/>
            <person name="Miyauchi S."/>
            <person name="Morin E."/>
            <person name="Drula E."/>
            <person name="Courty P.E."/>
            <person name="Chicoki N."/>
            <person name="Fauchery L."/>
            <person name="Kohler A."/>
            <person name="Kuo A."/>
            <person name="Labutti K."/>
            <person name="Pangilinan J."/>
            <person name="Lipzen A."/>
            <person name="Riley R."/>
            <person name="Andreopoulos W."/>
            <person name="He G."/>
            <person name="Johnson J."/>
            <person name="Barry K.W."/>
            <person name="Grigoriev I.V."/>
            <person name="Nagy L."/>
            <person name="Hibbett D."/>
            <person name="Henrissat B."/>
            <person name="Matheny P.B."/>
            <person name="Labbe J."/>
            <person name="Martin F."/>
        </authorList>
    </citation>
    <scope>NUCLEOTIDE SEQUENCE</scope>
    <source>
        <strain evidence="1">FP105234-sp</strain>
    </source>
</reference>
<organism evidence="1 2">
    <name type="scientific">Auriscalpium vulgare</name>
    <dbReference type="NCBI Taxonomy" id="40419"/>
    <lineage>
        <taxon>Eukaryota</taxon>
        <taxon>Fungi</taxon>
        <taxon>Dikarya</taxon>
        <taxon>Basidiomycota</taxon>
        <taxon>Agaricomycotina</taxon>
        <taxon>Agaricomycetes</taxon>
        <taxon>Russulales</taxon>
        <taxon>Auriscalpiaceae</taxon>
        <taxon>Auriscalpium</taxon>
    </lineage>
</organism>
<evidence type="ECO:0000313" key="2">
    <source>
        <dbReference type="Proteomes" id="UP000814033"/>
    </source>
</evidence>
<comment type="caution">
    <text evidence="1">The sequence shown here is derived from an EMBL/GenBank/DDBJ whole genome shotgun (WGS) entry which is preliminary data.</text>
</comment>
<gene>
    <name evidence="1" type="ORF">FA95DRAFT_1611998</name>
</gene>